<accession>J0QF81</accession>
<reference evidence="1 2" key="1">
    <citation type="submission" date="2012-03" db="EMBL/GenBank/DDBJ databases">
        <title>The Genome Sequence of Bartonella washoensis Sb944nv.</title>
        <authorList>
            <consortium name="The Broad Institute Genome Sequencing Platform"/>
            <consortium name="The Broad Institute Genome Sequencing Center for Infectious Disease"/>
            <person name="Feldgarden M."/>
            <person name="Kirby J."/>
            <person name="Kosoy M."/>
            <person name="Birtles R."/>
            <person name="Probert W.S."/>
            <person name="Chiaraviglio L."/>
            <person name="Young S.K."/>
            <person name="Zeng Q."/>
            <person name="Gargeya S."/>
            <person name="Fitzgerald M."/>
            <person name="Haas B."/>
            <person name="Abouelleil A."/>
            <person name="Alvarado L."/>
            <person name="Arachchi H.M."/>
            <person name="Berlin A."/>
            <person name="Chapman S.B."/>
            <person name="Gearin G."/>
            <person name="Goldberg J."/>
            <person name="Griggs A."/>
            <person name="Gujja S."/>
            <person name="Hansen M."/>
            <person name="Heiman D."/>
            <person name="Howarth C."/>
            <person name="Larimer J."/>
            <person name="Lui A."/>
            <person name="MacDonald P.J.P."/>
            <person name="McCowen C."/>
            <person name="Montmayeur A."/>
            <person name="Murphy C."/>
            <person name="Neiman D."/>
            <person name="Pearson M."/>
            <person name="Priest M."/>
            <person name="Roberts A."/>
            <person name="Saif S."/>
            <person name="Shea T."/>
            <person name="Sisk P."/>
            <person name="Stolte C."/>
            <person name="Sykes S."/>
            <person name="Wortman J."/>
            <person name="Nusbaum C."/>
            <person name="Birren B."/>
        </authorList>
    </citation>
    <scope>NUCLEOTIDE SEQUENCE [LARGE SCALE GENOMIC DNA]</scope>
    <source>
        <strain evidence="1 2">Sb944nv</strain>
    </source>
</reference>
<evidence type="ECO:0000313" key="2">
    <source>
        <dbReference type="Proteomes" id="UP000008947"/>
    </source>
</evidence>
<evidence type="ECO:0000313" key="1">
    <source>
        <dbReference type="EMBL" id="EJF81474.1"/>
    </source>
</evidence>
<comment type="caution">
    <text evidence="1">The sequence shown here is derived from an EMBL/GenBank/DDBJ whole genome shotgun (WGS) entry which is preliminary data.</text>
</comment>
<dbReference type="Proteomes" id="UP000008947">
    <property type="component" value="Unassembled WGS sequence"/>
</dbReference>
<dbReference type="HOGENOM" id="CLU_2987387_0_0_5"/>
<sequence length="57" mass="6444">MLHVGKLAVLEDMVKFNAQTIMPPYFLKNEHGVGRELFRVFRQSVNRADQGASVIIA</sequence>
<gene>
    <name evidence="1" type="ORF">MCQ_00172</name>
</gene>
<proteinExistence type="predicted"/>
<dbReference type="PATRIC" id="fig|1094563.3.peg.187"/>
<organism evidence="1 2">
    <name type="scientific">Candidatus Bartonella washoeensis Sb944nv</name>
    <dbReference type="NCBI Taxonomy" id="1094563"/>
    <lineage>
        <taxon>Bacteria</taxon>
        <taxon>Pseudomonadati</taxon>
        <taxon>Pseudomonadota</taxon>
        <taxon>Alphaproteobacteria</taxon>
        <taxon>Hyphomicrobiales</taxon>
        <taxon>Bartonellaceae</taxon>
        <taxon>Bartonella</taxon>
    </lineage>
</organism>
<name>J0QF81_9HYPH</name>
<keyword evidence="2" id="KW-1185">Reference proteome</keyword>
<dbReference type="EMBL" id="AILU01000003">
    <property type="protein sequence ID" value="EJF81474.1"/>
    <property type="molecule type" value="Genomic_DNA"/>
</dbReference>
<dbReference type="AlphaFoldDB" id="J0QF81"/>
<protein>
    <submittedName>
        <fullName evidence="1">Uncharacterized protein</fullName>
    </submittedName>
</protein>